<sequence length="107" mass="12733">MKVTNTWKNKIKEGRRQEKLQCMWDTFNKVVNSTIVNKITQSANLEKDLKKIGDRFVQQCRTYKIEKYIILHSKPYIVLTKLIHCYNYERIGLVVSQIQRCGSKHTE</sequence>
<dbReference type="EMBL" id="MN740346">
    <property type="protein sequence ID" value="QHU01658.1"/>
    <property type="molecule type" value="Genomic_DNA"/>
</dbReference>
<protein>
    <submittedName>
        <fullName evidence="1">Uncharacterized protein</fullName>
    </submittedName>
</protein>
<proteinExistence type="predicted"/>
<organism evidence="1">
    <name type="scientific">viral metagenome</name>
    <dbReference type="NCBI Taxonomy" id="1070528"/>
    <lineage>
        <taxon>unclassified sequences</taxon>
        <taxon>metagenomes</taxon>
        <taxon>organismal metagenomes</taxon>
    </lineage>
</organism>
<reference evidence="1" key="1">
    <citation type="journal article" date="2020" name="Nature">
        <title>Giant virus diversity and host interactions through global metagenomics.</title>
        <authorList>
            <person name="Schulz F."/>
            <person name="Roux S."/>
            <person name="Paez-Espino D."/>
            <person name="Jungbluth S."/>
            <person name="Walsh D.A."/>
            <person name="Denef V.J."/>
            <person name="McMahon K.D."/>
            <person name="Konstantinidis K.T."/>
            <person name="Eloe-Fadrosh E.A."/>
            <person name="Kyrpides N.C."/>
            <person name="Woyke T."/>
        </authorList>
    </citation>
    <scope>NUCLEOTIDE SEQUENCE</scope>
    <source>
        <strain evidence="1">GVMAG-M-3300025874-2</strain>
    </source>
</reference>
<evidence type="ECO:0000313" key="1">
    <source>
        <dbReference type="EMBL" id="QHU01658.1"/>
    </source>
</evidence>
<name>A0A6C0JD49_9ZZZZ</name>
<dbReference type="AlphaFoldDB" id="A0A6C0JD49"/>
<accession>A0A6C0JD49</accession>